<reference evidence="1 2" key="1">
    <citation type="submission" date="2020-02" db="EMBL/GenBank/DDBJ databases">
        <title>Draft genome sequence of Haematococcus lacustris strain NIES-144.</title>
        <authorList>
            <person name="Morimoto D."/>
            <person name="Nakagawa S."/>
            <person name="Yoshida T."/>
            <person name="Sawayama S."/>
        </authorList>
    </citation>
    <scope>NUCLEOTIDE SEQUENCE [LARGE SCALE GENOMIC DNA]</scope>
    <source>
        <strain evidence="1 2">NIES-144</strain>
    </source>
</reference>
<dbReference type="EMBL" id="BLLF01000089">
    <property type="protein sequence ID" value="GFH07352.1"/>
    <property type="molecule type" value="Genomic_DNA"/>
</dbReference>
<comment type="caution">
    <text evidence="1">The sequence shown here is derived from an EMBL/GenBank/DDBJ whole genome shotgun (WGS) entry which is preliminary data.</text>
</comment>
<feature type="non-terminal residue" evidence="1">
    <location>
        <position position="1"/>
    </location>
</feature>
<sequence length="75" mass="8335">SHLPQMDPPLLAKLLHAYSQLKLPVDNPTLALALSTQMVSKLPLFDDADLATAIQAFRLVRRLARGDMFVTFMAE</sequence>
<gene>
    <name evidence="1" type="ORF">HaLaN_02139</name>
</gene>
<dbReference type="AlphaFoldDB" id="A0A699YWC8"/>
<feature type="non-terminal residue" evidence="1">
    <location>
        <position position="75"/>
    </location>
</feature>
<dbReference type="Proteomes" id="UP000485058">
    <property type="component" value="Unassembled WGS sequence"/>
</dbReference>
<keyword evidence="2" id="KW-1185">Reference proteome</keyword>
<accession>A0A699YWC8</accession>
<proteinExistence type="predicted"/>
<organism evidence="1 2">
    <name type="scientific">Haematococcus lacustris</name>
    <name type="common">Green alga</name>
    <name type="synonym">Haematococcus pluvialis</name>
    <dbReference type="NCBI Taxonomy" id="44745"/>
    <lineage>
        <taxon>Eukaryota</taxon>
        <taxon>Viridiplantae</taxon>
        <taxon>Chlorophyta</taxon>
        <taxon>core chlorophytes</taxon>
        <taxon>Chlorophyceae</taxon>
        <taxon>CS clade</taxon>
        <taxon>Chlamydomonadales</taxon>
        <taxon>Haematococcaceae</taxon>
        <taxon>Haematococcus</taxon>
    </lineage>
</organism>
<evidence type="ECO:0000313" key="2">
    <source>
        <dbReference type="Proteomes" id="UP000485058"/>
    </source>
</evidence>
<evidence type="ECO:0000313" key="1">
    <source>
        <dbReference type="EMBL" id="GFH07352.1"/>
    </source>
</evidence>
<name>A0A699YWC8_HAELA</name>
<protein>
    <submittedName>
        <fullName evidence="1">Uncharacterized protein</fullName>
    </submittedName>
</protein>